<evidence type="ECO:0000256" key="4">
    <source>
        <dbReference type="ARBA" id="ARBA00022679"/>
    </source>
</evidence>
<dbReference type="PANTHER" id="PTHR21342">
    <property type="entry name" value="PHOSPHOPANTETHEINE ADENYLYLTRANSFERASE"/>
    <property type="match status" value="1"/>
</dbReference>
<comment type="catalytic activity">
    <reaction evidence="10">
        <text>(R)-4'-phosphopantetheine + ATP + H(+) = 3'-dephospho-CoA + diphosphate</text>
        <dbReference type="Rhea" id="RHEA:19801"/>
        <dbReference type="ChEBI" id="CHEBI:15378"/>
        <dbReference type="ChEBI" id="CHEBI:30616"/>
        <dbReference type="ChEBI" id="CHEBI:33019"/>
        <dbReference type="ChEBI" id="CHEBI:57328"/>
        <dbReference type="ChEBI" id="CHEBI:61723"/>
        <dbReference type="EC" id="2.7.7.3"/>
    </reaction>
</comment>
<dbReference type="PANTHER" id="PTHR21342:SF1">
    <property type="entry name" value="PHOSPHOPANTETHEINE ADENYLYLTRANSFERASE"/>
    <property type="match status" value="1"/>
</dbReference>
<protein>
    <recommendedName>
        <fullName evidence="2">Phosphopantetheine adenylyltransferase</fullName>
        <ecNumber evidence="1">2.7.7.3</ecNumber>
    </recommendedName>
</protein>
<evidence type="ECO:0000256" key="8">
    <source>
        <dbReference type="ARBA" id="ARBA00022842"/>
    </source>
</evidence>
<dbReference type="PRINTS" id="PR01020">
    <property type="entry name" value="LPSBIOSNTHSS"/>
</dbReference>
<organism evidence="12">
    <name type="scientific">mine drainage metagenome</name>
    <dbReference type="NCBI Taxonomy" id="410659"/>
    <lineage>
        <taxon>unclassified sequences</taxon>
        <taxon>metagenomes</taxon>
        <taxon>ecological metagenomes</taxon>
    </lineage>
</organism>
<evidence type="ECO:0000256" key="2">
    <source>
        <dbReference type="ARBA" id="ARBA00013868"/>
    </source>
</evidence>
<keyword evidence="8" id="KW-0460">Magnesium</keyword>
<keyword evidence="4 12" id="KW-0808">Transferase</keyword>
<dbReference type="InterPro" id="IPR004821">
    <property type="entry name" value="Cyt_trans-like"/>
</dbReference>
<reference evidence="12" key="1">
    <citation type="submission" date="2013-08" db="EMBL/GenBank/DDBJ databases">
        <authorList>
            <person name="Mendez C."/>
            <person name="Richter M."/>
            <person name="Ferrer M."/>
            <person name="Sanchez J."/>
        </authorList>
    </citation>
    <scope>NUCLEOTIDE SEQUENCE</scope>
</reference>
<evidence type="ECO:0000256" key="10">
    <source>
        <dbReference type="ARBA" id="ARBA00029346"/>
    </source>
</evidence>
<comment type="caution">
    <text evidence="12">The sequence shown here is derived from an EMBL/GenBank/DDBJ whole genome shotgun (WGS) entry which is preliminary data.</text>
</comment>
<evidence type="ECO:0000256" key="3">
    <source>
        <dbReference type="ARBA" id="ARBA00022490"/>
    </source>
</evidence>
<evidence type="ECO:0000256" key="6">
    <source>
        <dbReference type="ARBA" id="ARBA00022741"/>
    </source>
</evidence>
<name>T1BIR7_9ZZZZ</name>
<gene>
    <name evidence="12" type="ORF">B1A_07311</name>
</gene>
<evidence type="ECO:0000313" key="12">
    <source>
        <dbReference type="EMBL" id="EQD68508.1"/>
    </source>
</evidence>
<dbReference type="Pfam" id="PF01467">
    <property type="entry name" value="CTP_transf_like"/>
    <property type="match status" value="1"/>
</dbReference>
<feature type="domain" description="Cytidyltransferase-like" evidence="11">
    <location>
        <begin position="1"/>
        <end position="116"/>
    </location>
</feature>
<evidence type="ECO:0000256" key="7">
    <source>
        <dbReference type="ARBA" id="ARBA00022840"/>
    </source>
</evidence>
<dbReference type="AlphaFoldDB" id="T1BIR7"/>
<evidence type="ECO:0000256" key="5">
    <source>
        <dbReference type="ARBA" id="ARBA00022695"/>
    </source>
</evidence>
<reference evidence="12" key="2">
    <citation type="journal article" date="2014" name="ISME J.">
        <title>Microbial stratification in low pH oxic and suboxic macroscopic growths along an acid mine drainage.</title>
        <authorList>
            <person name="Mendez-Garcia C."/>
            <person name="Mesa V."/>
            <person name="Sprenger R.R."/>
            <person name="Richter M."/>
            <person name="Diez M.S."/>
            <person name="Solano J."/>
            <person name="Bargiela R."/>
            <person name="Golyshina O.V."/>
            <person name="Manteca A."/>
            <person name="Ramos J.L."/>
            <person name="Gallego J.R."/>
            <person name="Llorente I."/>
            <person name="Martins Dos Santos V.A."/>
            <person name="Jensen O.N."/>
            <person name="Pelaez A.I."/>
            <person name="Sanchez J."/>
            <person name="Ferrer M."/>
        </authorList>
    </citation>
    <scope>NUCLEOTIDE SEQUENCE</scope>
</reference>
<keyword evidence="3" id="KW-0963">Cytoplasm</keyword>
<evidence type="ECO:0000256" key="1">
    <source>
        <dbReference type="ARBA" id="ARBA00012392"/>
    </source>
</evidence>
<keyword evidence="7" id="KW-0067">ATP-binding</keyword>
<evidence type="ECO:0000259" key="11">
    <source>
        <dbReference type="Pfam" id="PF01467"/>
    </source>
</evidence>
<dbReference type="GO" id="GO:0015937">
    <property type="term" value="P:coenzyme A biosynthetic process"/>
    <property type="evidence" value="ECO:0007669"/>
    <property type="project" value="UniProtKB-KW"/>
</dbReference>
<dbReference type="Gene3D" id="3.40.50.620">
    <property type="entry name" value="HUPs"/>
    <property type="match status" value="1"/>
</dbReference>
<keyword evidence="9" id="KW-0173">Coenzyme A biosynthesis</keyword>
<dbReference type="SUPFAM" id="SSF52374">
    <property type="entry name" value="Nucleotidylyl transferase"/>
    <property type="match status" value="1"/>
</dbReference>
<feature type="non-terminal residue" evidence="12">
    <location>
        <position position="126"/>
    </location>
</feature>
<sequence>MEVVERGSRLFDKVVVAAMRNPQKASALFNLSERQELIEASVSHLDNVEIVALSTLVVNLAEEIGANVIIRGLRAVSDFENELQMAQMNRQLSGIDTIFIPTSSEYSFLASRLLREVASYGGNVSK</sequence>
<dbReference type="GO" id="GO:0005524">
    <property type="term" value="F:ATP binding"/>
    <property type="evidence" value="ECO:0007669"/>
    <property type="project" value="UniProtKB-KW"/>
</dbReference>
<dbReference type="InterPro" id="IPR001980">
    <property type="entry name" value="PPAT"/>
</dbReference>
<proteinExistence type="predicted"/>
<keyword evidence="6" id="KW-0547">Nucleotide-binding</keyword>
<dbReference type="NCBIfam" id="TIGR01510">
    <property type="entry name" value="coaD_prev_kdtB"/>
    <property type="match status" value="1"/>
</dbReference>
<dbReference type="InterPro" id="IPR014729">
    <property type="entry name" value="Rossmann-like_a/b/a_fold"/>
</dbReference>
<keyword evidence="5 12" id="KW-0548">Nucleotidyltransferase</keyword>
<accession>T1BIR7</accession>
<evidence type="ECO:0000256" key="9">
    <source>
        <dbReference type="ARBA" id="ARBA00022993"/>
    </source>
</evidence>
<dbReference type="GO" id="GO:0004595">
    <property type="term" value="F:pantetheine-phosphate adenylyltransferase activity"/>
    <property type="evidence" value="ECO:0007669"/>
    <property type="project" value="UniProtKB-EC"/>
</dbReference>
<dbReference type="EC" id="2.7.7.3" evidence="1"/>
<dbReference type="EMBL" id="AUZX01005273">
    <property type="protein sequence ID" value="EQD68508.1"/>
    <property type="molecule type" value="Genomic_DNA"/>
</dbReference>